<proteinExistence type="predicted"/>
<dbReference type="InterPro" id="IPR050336">
    <property type="entry name" value="Chromosome_partition/occlusion"/>
</dbReference>
<protein>
    <recommendedName>
        <fullName evidence="1">ParB/Spo0J HTH domain-containing protein</fullName>
    </recommendedName>
</protein>
<dbReference type="Gene3D" id="1.10.10.2830">
    <property type="match status" value="1"/>
</dbReference>
<keyword evidence="3" id="KW-1185">Reference proteome</keyword>
<dbReference type="EMBL" id="PKUS01000023">
    <property type="protein sequence ID" value="PLW67792.1"/>
    <property type="molecule type" value="Genomic_DNA"/>
</dbReference>
<dbReference type="PANTHER" id="PTHR33375">
    <property type="entry name" value="CHROMOSOME-PARTITIONING PROTEIN PARB-RELATED"/>
    <property type="match status" value="1"/>
</dbReference>
<evidence type="ECO:0000313" key="2">
    <source>
        <dbReference type="EMBL" id="PLW67792.1"/>
    </source>
</evidence>
<dbReference type="InterPro" id="IPR041468">
    <property type="entry name" value="HTH_ParB/Spo0J"/>
</dbReference>
<dbReference type="GO" id="GO:0007059">
    <property type="term" value="P:chromosome segregation"/>
    <property type="evidence" value="ECO:0007669"/>
    <property type="project" value="TreeGrafter"/>
</dbReference>
<dbReference type="PANTHER" id="PTHR33375:SF1">
    <property type="entry name" value="CHROMOSOME-PARTITIONING PROTEIN PARB-RELATED"/>
    <property type="match status" value="1"/>
</dbReference>
<dbReference type="AlphaFoldDB" id="A0A2N5WZY4"/>
<feature type="domain" description="ParB/Spo0J HTH" evidence="1">
    <location>
        <begin position="201"/>
        <end position="279"/>
    </location>
</feature>
<gene>
    <name evidence="2" type="ORF">C0039_15350</name>
</gene>
<evidence type="ECO:0000259" key="1">
    <source>
        <dbReference type="Pfam" id="PF17762"/>
    </source>
</evidence>
<evidence type="ECO:0000313" key="3">
    <source>
        <dbReference type="Proteomes" id="UP000235005"/>
    </source>
</evidence>
<dbReference type="Proteomes" id="UP000235005">
    <property type="component" value="Unassembled WGS sequence"/>
</dbReference>
<comment type="caution">
    <text evidence="2">The sequence shown here is derived from an EMBL/GenBank/DDBJ whole genome shotgun (WGS) entry which is preliminary data.</text>
</comment>
<reference evidence="2 3" key="1">
    <citation type="submission" date="2018-01" db="EMBL/GenBank/DDBJ databases">
        <title>The draft genome sequence of Halioglobus lutimaris HF004.</title>
        <authorList>
            <person name="Du Z.-J."/>
            <person name="Shi M.-J."/>
        </authorList>
    </citation>
    <scope>NUCLEOTIDE SEQUENCE [LARGE SCALE GENOMIC DNA]</scope>
    <source>
        <strain evidence="2 3">HF004</strain>
    </source>
</reference>
<dbReference type="GO" id="GO:0005694">
    <property type="term" value="C:chromosome"/>
    <property type="evidence" value="ECO:0007669"/>
    <property type="project" value="TreeGrafter"/>
</dbReference>
<accession>A0A2N5WZY4</accession>
<dbReference type="Pfam" id="PF17762">
    <property type="entry name" value="HTH_ParB"/>
    <property type="match status" value="1"/>
</dbReference>
<name>A0A2N5WZY4_9GAMM</name>
<sequence length="388" mass="43045">MNSLLPDDGSYIPAHPAGYSPHAEQLQQVNTRCKINRSARNGIVNMKGQPSKASNNERRNRLIKLLAPAMQNIERAQIRRAPYAISPEIPDAQQNALIDHALELGGPPGPVIARKIATTEGHTVEVLVGWERLEAFVHKDAYPHSPNIPLGLIECNNSDAAFYAIEYAAQDQKAAGLVTSPLLYAAAAQTAIEHFSKPDQRWKIQTLANALCINRTTLSNRLRLLKGLQPRTRELLQQGLLTQWDAKTLLAEPSPERQERLAAQASKGMMSTRTLYELVHPDYERPKKVANPRGQKKHRLGDLGLMERALSESFGTPTTIALDGGHQKGYVEMPFHSLSELKGLLEKLDRQIETDPLLRGTLTMKVDNKRETNALLLELGANTDPQLD</sequence>
<organism evidence="2 3">
    <name type="scientific">Pseudohalioglobus lutimaris</name>
    <dbReference type="NCBI Taxonomy" id="1737061"/>
    <lineage>
        <taxon>Bacteria</taxon>
        <taxon>Pseudomonadati</taxon>
        <taxon>Pseudomonadota</taxon>
        <taxon>Gammaproteobacteria</taxon>
        <taxon>Cellvibrionales</taxon>
        <taxon>Halieaceae</taxon>
        <taxon>Pseudohalioglobus</taxon>
    </lineage>
</organism>
<dbReference type="SUPFAM" id="SSF109709">
    <property type="entry name" value="KorB DNA-binding domain-like"/>
    <property type="match status" value="1"/>
</dbReference>